<protein>
    <submittedName>
        <fullName evidence="1">Uncharacterized protein</fullName>
    </submittedName>
</protein>
<gene>
    <name evidence="1" type="ORF">KPL71_023635</name>
</gene>
<organism evidence="1 2">
    <name type="scientific">Citrus sinensis</name>
    <name type="common">Sweet orange</name>
    <name type="synonym">Citrus aurantium var. sinensis</name>
    <dbReference type="NCBI Taxonomy" id="2711"/>
    <lineage>
        <taxon>Eukaryota</taxon>
        <taxon>Viridiplantae</taxon>
        <taxon>Streptophyta</taxon>
        <taxon>Embryophyta</taxon>
        <taxon>Tracheophyta</taxon>
        <taxon>Spermatophyta</taxon>
        <taxon>Magnoliopsida</taxon>
        <taxon>eudicotyledons</taxon>
        <taxon>Gunneridae</taxon>
        <taxon>Pentapetalae</taxon>
        <taxon>rosids</taxon>
        <taxon>malvids</taxon>
        <taxon>Sapindales</taxon>
        <taxon>Rutaceae</taxon>
        <taxon>Aurantioideae</taxon>
        <taxon>Citrus</taxon>
    </lineage>
</organism>
<dbReference type="Proteomes" id="UP000829398">
    <property type="component" value="Chromosome 8"/>
</dbReference>
<dbReference type="EMBL" id="CM039177">
    <property type="protein sequence ID" value="KAH9697520.1"/>
    <property type="molecule type" value="Genomic_DNA"/>
</dbReference>
<name>A0ACB8IMH3_CITSI</name>
<proteinExistence type="predicted"/>
<accession>A0ACB8IMH3</accession>
<sequence length="624" mass="70383">MIVGAKTASQVWSSLEEQLLPMTKEREVHLTDRLLTLKKGSNLVDEYLRRFKMLCDSLAAIKKPIDELDKNFQLARGLGPEYRDFIIEMLAKPPYPSFTQFVSALQGHEQLLLDEVKEKKQHINHEQAFFGQRWRGRGNGGRFNSRGRGEFPSASRTGHNGNTTQQFEQIPQALAAINLNKKNHDPTFYADSGATSHMANNTGIMSHIVPYKGNDSIYVGNRERVKITHVGGAKITADNGELRLKNVLAVPEIKKNLFSVGQLTSEFSSYDFVIKDRQGRILVKGCKRGGLYALGEAEQQALAEQGDNSSAKMELSNQHQMITRRKLRNDSSLVDHIALATEKNMSIAEPKSYKTAMKIPYWLEVMEDEIKALKNNDTWPLVTRPKGINVVGSKWIFKTKLHEYGTVDRFKARLVAQGYSQVHGLNYEETFSPVVKPTTIRLILALAVTLNKADPSLFILKNGSLTILMLVCVDDALITGNDDKFIGNLVQKLSIEFALKDLGKLHYSLGVEIKYFDTGIFISQAKYTRDLLVRAKMIDCSSFATPMAIKSLPNELDQTATYPTEYRQIVGGLQYLTFSRPDIQHAVNKDCQHFQEPTEGHFCAVRRILWYLKGTIDYGVCFLH</sequence>
<evidence type="ECO:0000313" key="2">
    <source>
        <dbReference type="Proteomes" id="UP000829398"/>
    </source>
</evidence>
<keyword evidence="2" id="KW-1185">Reference proteome</keyword>
<comment type="caution">
    <text evidence="1">The sequence shown here is derived from an EMBL/GenBank/DDBJ whole genome shotgun (WGS) entry which is preliminary data.</text>
</comment>
<reference evidence="2" key="1">
    <citation type="journal article" date="2023" name="Hortic. Res.">
        <title>A chromosome-level phased genome enabling allele-level studies in sweet orange: a case study on citrus Huanglongbing tolerance.</title>
        <authorList>
            <person name="Wu B."/>
            <person name="Yu Q."/>
            <person name="Deng Z."/>
            <person name="Duan Y."/>
            <person name="Luo F."/>
            <person name="Gmitter F. Jr."/>
        </authorList>
    </citation>
    <scope>NUCLEOTIDE SEQUENCE [LARGE SCALE GENOMIC DNA]</scope>
    <source>
        <strain evidence="2">cv. Valencia</strain>
    </source>
</reference>
<evidence type="ECO:0000313" key="1">
    <source>
        <dbReference type="EMBL" id="KAH9697520.1"/>
    </source>
</evidence>